<dbReference type="EMBL" id="PFLC01000020">
    <property type="protein sequence ID" value="PIY63022.1"/>
    <property type="molecule type" value="Genomic_DNA"/>
</dbReference>
<dbReference type="Proteomes" id="UP000230973">
    <property type="component" value="Unassembled WGS sequence"/>
</dbReference>
<feature type="region of interest" description="Disordered" evidence="1">
    <location>
        <begin position="64"/>
        <end position="123"/>
    </location>
</feature>
<evidence type="ECO:0000313" key="2">
    <source>
        <dbReference type="EMBL" id="PIY63022.1"/>
    </source>
</evidence>
<evidence type="ECO:0000256" key="1">
    <source>
        <dbReference type="SAM" id="MobiDB-lite"/>
    </source>
</evidence>
<accession>A0A2M7QBI3</accession>
<feature type="compositionally biased region" description="Basic and acidic residues" evidence="1">
    <location>
        <begin position="64"/>
        <end position="81"/>
    </location>
</feature>
<dbReference type="AlphaFoldDB" id="A0A2M7QBI3"/>
<proteinExistence type="predicted"/>
<protein>
    <submittedName>
        <fullName evidence="2">Uncharacterized protein</fullName>
    </submittedName>
</protein>
<gene>
    <name evidence="2" type="ORF">COY93_01530</name>
</gene>
<sequence length="229" mass="26213">MLILEQRMPLPEIRERLTRVTARRSRSERQSAFDREFPGLESKFRVETQVSAMMYLLDQVESEGLNRDGESADQSPVKEPESGNLQELDETSSTETRTQGREKPPSLADSFSVSDMEKKDETSSYEDKVRQVVAFKNVQVVKTNAGRLDAAKKGVEDLLSLILVERVPLPEIRRRLSLVMDETSRKKQARAYDLEFSGLESNYWVDVQIDAMEQLLDLAESQGLNRQNR</sequence>
<organism evidence="2 3">
    <name type="scientific">Candidatus Uhrbacteria bacterium CG_4_10_14_0_8_um_filter_58_22</name>
    <dbReference type="NCBI Taxonomy" id="1975029"/>
    <lineage>
        <taxon>Bacteria</taxon>
        <taxon>Candidatus Uhriibacteriota</taxon>
    </lineage>
</organism>
<reference evidence="3" key="1">
    <citation type="submission" date="2017-09" db="EMBL/GenBank/DDBJ databases">
        <title>Depth-based differentiation of microbial function through sediment-hosted aquifers and enrichment of novel symbionts in the deep terrestrial subsurface.</title>
        <authorList>
            <person name="Probst A.J."/>
            <person name="Ladd B."/>
            <person name="Jarett J.K."/>
            <person name="Geller-Mcgrath D.E."/>
            <person name="Sieber C.M.K."/>
            <person name="Emerson J.B."/>
            <person name="Anantharaman K."/>
            <person name="Thomas B.C."/>
            <person name="Malmstrom R."/>
            <person name="Stieglmeier M."/>
            <person name="Klingl A."/>
            <person name="Woyke T."/>
            <person name="Ryan C.M."/>
            <person name="Banfield J.F."/>
        </authorList>
    </citation>
    <scope>NUCLEOTIDE SEQUENCE [LARGE SCALE GENOMIC DNA]</scope>
</reference>
<comment type="caution">
    <text evidence="2">The sequence shown here is derived from an EMBL/GenBank/DDBJ whole genome shotgun (WGS) entry which is preliminary data.</text>
</comment>
<name>A0A2M7QBI3_9BACT</name>
<evidence type="ECO:0000313" key="3">
    <source>
        <dbReference type="Proteomes" id="UP000230973"/>
    </source>
</evidence>